<dbReference type="OrthoDB" id="1185978at2759"/>
<dbReference type="EMBL" id="JABCRI010000002">
    <property type="protein sequence ID" value="KAF8409936.1"/>
    <property type="molecule type" value="Genomic_DNA"/>
</dbReference>
<evidence type="ECO:0000256" key="6">
    <source>
        <dbReference type="ARBA" id="ARBA00022452"/>
    </source>
</evidence>
<comment type="function">
    <text evidence="1">High-conductance voltage-dependent solute channel with a slight selectivity for cations transporting triosephosphates, dicarboxylic acids, ATP, inorganic phosphate (Pi), sugars, and positively or negatively charged amino acids.</text>
</comment>
<evidence type="ECO:0000256" key="9">
    <source>
        <dbReference type="ARBA" id="ARBA00022692"/>
    </source>
</evidence>
<dbReference type="Proteomes" id="UP000655225">
    <property type="component" value="Unassembled WGS sequence"/>
</dbReference>
<keyword evidence="7" id="KW-0150">Chloroplast</keyword>
<evidence type="ECO:0000256" key="7">
    <source>
        <dbReference type="ARBA" id="ARBA00022528"/>
    </source>
</evidence>
<dbReference type="GO" id="GO:0046930">
    <property type="term" value="C:pore complex"/>
    <property type="evidence" value="ECO:0007669"/>
    <property type="project" value="UniProtKB-KW"/>
</dbReference>
<organism evidence="15 16">
    <name type="scientific">Tetracentron sinense</name>
    <name type="common">Spur-leaf</name>
    <dbReference type="NCBI Taxonomy" id="13715"/>
    <lineage>
        <taxon>Eukaryota</taxon>
        <taxon>Viridiplantae</taxon>
        <taxon>Streptophyta</taxon>
        <taxon>Embryophyta</taxon>
        <taxon>Tracheophyta</taxon>
        <taxon>Spermatophyta</taxon>
        <taxon>Magnoliopsida</taxon>
        <taxon>Trochodendrales</taxon>
        <taxon>Trochodendraceae</taxon>
        <taxon>Tetracentron</taxon>
    </lineage>
</organism>
<sequence>MEVCYPQSNTKEVGYPRSNSKLHNSGIKVEGPTMVQSFSQPVSDHQPGGEIENEEFVASAHVEEHDPDDKYNLPEQQKHQISEAEYIVKKIHAKESTALLRSAMSTMRVPRLAPIDKSVKDPKQTYSSVLQVARGHPSLSYLGKEKSSVLCALSLSLSPFTDEMATSLKVRYEIDKNIASSTIGFNAGGVKLRASMTDATVVNSPSLNGLALSVEKPGFFIIDYNVPKKDVRFQFMNTIRVLEKPLNLTYIHGRGDNRTILDGTLVFDSANKISTNYMFGSGNCKLKYTFVHRGARTFEPCYDLAKNSWDFAVSQRIFDDDVFRASYQTSSKDLGLEWSRNSKLNGSFKVHDLFIYCWIAWLEVVFVVWD</sequence>
<keyword evidence="9" id="KW-0812">Transmembrane</keyword>
<evidence type="ECO:0000256" key="8">
    <source>
        <dbReference type="ARBA" id="ARBA00022640"/>
    </source>
</evidence>
<keyword evidence="12" id="KW-0626">Porin</keyword>
<evidence type="ECO:0000256" key="2">
    <source>
        <dbReference type="ARBA" id="ARBA00004396"/>
    </source>
</evidence>
<comment type="subunit">
    <text evidence="4">Homooligomers form large rather nonselective pores in plastidial outer membranes.</text>
</comment>
<evidence type="ECO:0000256" key="1">
    <source>
        <dbReference type="ARBA" id="ARBA00002327"/>
    </source>
</evidence>
<keyword evidence="16" id="KW-1185">Reference proteome</keyword>
<evidence type="ECO:0000256" key="14">
    <source>
        <dbReference type="SAM" id="MobiDB-lite"/>
    </source>
</evidence>
<evidence type="ECO:0000256" key="13">
    <source>
        <dbReference type="ARBA" id="ARBA00023136"/>
    </source>
</evidence>
<gene>
    <name evidence="15" type="ORF">HHK36_002455</name>
</gene>
<feature type="compositionally biased region" description="Polar residues" evidence="14">
    <location>
        <begin position="1"/>
        <end position="23"/>
    </location>
</feature>
<evidence type="ECO:0000256" key="5">
    <source>
        <dbReference type="ARBA" id="ARBA00022448"/>
    </source>
</evidence>
<protein>
    <submittedName>
        <fullName evidence="15">Uncharacterized protein</fullName>
    </submittedName>
</protein>
<evidence type="ECO:0000313" key="16">
    <source>
        <dbReference type="Proteomes" id="UP000655225"/>
    </source>
</evidence>
<name>A0A835DNC8_TETSI</name>
<feature type="region of interest" description="Disordered" evidence="14">
    <location>
        <begin position="1"/>
        <end position="24"/>
    </location>
</feature>
<reference evidence="15 16" key="1">
    <citation type="submission" date="2020-04" db="EMBL/GenBank/DDBJ databases">
        <title>Plant Genome Project.</title>
        <authorList>
            <person name="Zhang R.-G."/>
        </authorList>
    </citation>
    <scope>NUCLEOTIDE SEQUENCE [LARGE SCALE GENOMIC DNA]</scope>
    <source>
        <strain evidence="15">YNK0</strain>
        <tissue evidence="15">Leaf</tissue>
    </source>
</reference>
<keyword evidence="13" id="KW-0472">Membrane</keyword>
<evidence type="ECO:0000256" key="10">
    <source>
        <dbReference type="ARBA" id="ARBA00022805"/>
    </source>
</evidence>
<dbReference type="AlphaFoldDB" id="A0A835DNC8"/>
<evidence type="ECO:0000256" key="3">
    <source>
        <dbReference type="ARBA" id="ARBA00004441"/>
    </source>
</evidence>
<dbReference type="GO" id="GO:0022843">
    <property type="term" value="F:voltage-gated monoatomic cation channel activity"/>
    <property type="evidence" value="ECO:0007669"/>
    <property type="project" value="InterPro"/>
</dbReference>
<dbReference type="PANTHER" id="PTHR35284:SF1">
    <property type="entry name" value="OUTER ENVELOPE PORE PROTEIN 24A, CHLOROPLASTIC-RELATED"/>
    <property type="match status" value="1"/>
</dbReference>
<evidence type="ECO:0000256" key="12">
    <source>
        <dbReference type="ARBA" id="ARBA00023114"/>
    </source>
</evidence>
<dbReference type="GO" id="GO:0034765">
    <property type="term" value="P:regulation of monoatomic ion transmembrane transport"/>
    <property type="evidence" value="ECO:0007669"/>
    <property type="project" value="InterPro"/>
</dbReference>
<keyword evidence="10" id="KW-1002">Plastid outer membrane</keyword>
<comment type="caution">
    <text evidence="15">The sequence shown here is derived from an EMBL/GenBank/DDBJ whole genome shotgun (WGS) entry which is preliminary data.</text>
</comment>
<keyword evidence="6" id="KW-1134">Transmembrane beta strand</keyword>
<dbReference type="PANTHER" id="PTHR35284">
    <property type="entry name" value="OUTER ENVELOPE PORE PROTEIN 24A, CHLOROPLASTIC-RELATED"/>
    <property type="match status" value="1"/>
</dbReference>
<evidence type="ECO:0000313" key="15">
    <source>
        <dbReference type="EMBL" id="KAF8409936.1"/>
    </source>
</evidence>
<keyword evidence="5" id="KW-0813">Transport</keyword>
<dbReference type="InterPro" id="IPR034626">
    <property type="entry name" value="OEP24"/>
</dbReference>
<proteinExistence type="predicted"/>
<comment type="subcellular location">
    <subcellularLocation>
        <location evidence="2">Plastid</location>
        <location evidence="2">Chloroplast outer membrane</location>
        <topology evidence="2">Multi-pass membrane protein</topology>
    </subcellularLocation>
    <subcellularLocation>
        <location evidence="3">Plastid</location>
        <location evidence="3">Etioplast membrane</location>
        <topology evidence="3">Multi-pass membrane protein</topology>
    </subcellularLocation>
</comment>
<evidence type="ECO:0000256" key="11">
    <source>
        <dbReference type="ARBA" id="ARBA00023065"/>
    </source>
</evidence>
<evidence type="ECO:0000256" key="4">
    <source>
        <dbReference type="ARBA" id="ARBA00011593"/>
    </source>
</evidence>
<dbReference type="GO" id="GO:0015288">
    <property type="term" value="F:porin activity"/>
    <property type="evidence" value="ECO:0007669"/>
    <property type="project" value="UniProtKB-KW"/>
</dbReference>
<keyword evidence="11" id="KW-0406">Ion transport</keyword>
<dbReference type="GO" id="GO:0009707">
    <property type="term" value="C:chloroplast outer membrane"/>
    <property type="evidence" value="ECO:0007669"/>
    <property type="project" value="UniProtKB-SubCell"/>
</dbReference>
<keyword evidence="8" id="KW-0934">Plastid</keyword>
<accession>A0A835DNC8</accession>
<dbReference type="GO" id="GO:0034426">
    <property type="term" value="C:etioplast membrane"/>
    <property type="evidence" value="ECO:0007669"/>
    <property type="project" value="UniProtKB-SubCell"/>
</dbReference>